<reference evidence="2" key="2">
    <citation type="submission" date="2020-09" db="EMBL/GenBank/DDBJ databases">
        <authorList>
            <person name="Sun Q."/>
            <person name="Zhou Y."/>
        </authorList>
    </citation>
    <scope>NUCLEOTIDE SEQUENCE</scope>
    <source>
        <strain evidence="2">CGMCC 1.16134</strain>
    </source>
</reference>
<sequence>MRFILDTRGDERTQRKIAKELGVSSSYLSRIDKMALMKQYHEFYKAKL</sequence>
<dbReference type="GO" id="GO:0006352">
    <property type="term" value="P:DNA-templated transcription initiation"/>
    <property type="evidence" value="ECO:0007669"/>
    <property type="project" value="InterPro"/>
</dbReference>
<comment type="caution">
    <text evidence="2">The sequence shown here is derived from an EMBL/GenBank/DDBJ whole genome shotgun (WGS) entry which is preliminary data.</text>
</comment>
<dbReference type="Pfam" id="PF04545">
    <property type="entry name" value="Sigma70_r4"/>
    <property type="match status" value="1"/>
</dbReference>
<dbReference type="Proteomes" id="UP000637643">
    <property type="component" value="Unassembled WGS sequence"/>
</dbReference>
<dbReference type="InterPro" id="IPR007630">
    <property type="entry name" value="RNA_pol_sigma70_r4"/>
</dbReference>
<dbReference type="GO" id="GO:0003700">
    <property type="term" value="F:DNA-binding transcription factor activity"/>
    <property type="evidence" value="ECO:0007669"/>
    <property type="project" value="InterPro"/>
</dbReference>
<feature type="domain" description="RNA polymerase sigma-70 region 4" evidence="1">
    <location>
        <begin position="1"/>
        <end position="38"/>
    </location>
</feature>
<evidence type="ECO:0000313" key="2">
    <source>
        <dbReference type="EMBL" id="GGG06837.1"/>
    </source>
</evidence>
<proteinExistence type="predicted"/>
<dbReference type="AlphaFoldDB" id="A0A917FWA7"/>
<reference evidence="2" key="1">
    <citation type="journal article" date="2014" name="Int. J. Syst. Evol. Microbiol.">
        <title>Complete genome sequence of Corynebacterium casei LMG S-19264T (=DSM 44701T), isolated from a smear-ripened cheese.</title>
        <authorList>
            <consortium name="US DOE Joint Genome Institute (JGI-PGF)"/>
            <person name="Walter F."/>
            <person name="Albersmeier A."/>
            <person name="Kalinowski J."/>
            <person name="Ruckert C."/>
        </authorList>
    </citation>
    <scope>NUCLEOTIDE SEQUENCE</scope>
    <source>
        <strain evidence="2">CGMCC 1.16134</strain>
    </source>
</reference>
<gene>
    <name evidence="2" type="ORF">GCM10010912_59390</name>
</gene>
<name>A0A917FWA7_9BACL</name>
<evidence type="ECO:0000313" key="3">
    <source>
        <dbReference type="Proteomes" id="UP000637643"/>
    </source>
</evidence>
<accession>A0A917FWA7</accession>
<dbReference type="EMBL" id="BMKR01000042">
    <property type="protein sequence ID" value="GGG06837.1"/>
    <property type="molecule type" value="Genomic_DNA"/>
</dbReference>
<evidence type="ECO:0000259" key="1">
    <source>
        <dbReference type="Pfam" id="PF04545"/>
    </source>
</evidence>
<protein>
    <recommendedName>
        <fullName evidence="1">RNA polymerase sigma-70 region 4 domain-containing protein</fullName>
    </recommendedName>
</protein>
<keyword evidence="3" id="KW-1185">Reference proteome</keyword>
<organism evidence="2 3">
    <name type="scientific">Paenibacillus albidus</name>
    <dbReference type="NCBI Taxonomy" id="2041023"/>
    <lineage>
        <taxon>Bacteria</taxon>
        <taxon>Bacillati</taxon>
        <taxon>Bacillota</taxon>
        <taxon>Bacilli</taxon>
        <taxon>Bacillales</taxon>
        <taxon>Paenibacillaceae</taxon>
        <taxon>Paenibacillus</taxon>
    </lineage>
</organism>